<dbReference type="GeneID" id="117235569"/>
<evidence type="ECO:0000313" key="4">
    <source>
        <dbReference type="RefSeq" id="XP_033353628.1"/>
    </source>
</evidence>
<protein>
    <submittedName>
        <fullName evidence="4 5">Uncharacterized protein LOC117235569</fullName>
    </submittedName>
</protein>
<evidence type="ECO:0000313" key="6">
    <source>
        <dbReference type="RefSeq" id="XP_033353630.1"/>
    </source>
</evidence>
<dbReference type="RefSeq" id="XP_033353631.1">
    <property type="nucleotide sequence ID" value="XM_033497740.1"/>
</dbReference>
<feature type="compositionally biased region" description="Polar residues" evidence="1">
    <location>
        <begin position="11"/>
        <end position="23"/>
    </location>
</feature>
<sequence length="97" mass="11651">MERTVKRRNKALQTTDVENSTANQEDEKNVQEKPRNTLKYYFNRFRYYHYCLAERLDNLIGAVCLTIIKIYFFLMGWHQQLDQQDAEMTSTMNMDDG</sequence>
<name>A0A6J3KN91_9HYME</name>
<feature type="compositionally biased region" description="Basic residues" evidence="1">
    <location>
        <begin position="1"/>
        <end position="10"/>
    </location>
</feature>
<feature type="transmembrane region" description="Helical" evidence="2">
    <location>
        <begin position="56"/>
        <end position="74"/>
    </location>
</feature>
<evidence type="ECO:0000256" key="2">
    <source>
        <dbReference type="SAM" id="Phobius"/>
    </source>
</evidence>
<evidence type="ECO:0000313" key="3">
    <source>
        <dbReference type="Proteomes" id="UP000504631"/>
    </source>
</evidence>
<keyword evidence="3" id="KW-1185">Reference proteome</keyword>
<dbReference type="RefSeq" id="XP_033353629.1">
    <property type="nucleotide sequence ID" value="XM_033497738.1"/>
</dbReference>
<keyword evidence="2" id="KW-0812">Transmembrane</keyword>
<dbReference type="AlphaFoldDB" id="A0A6J3KN91"/>
<dbReference type="KEGG" id="bvk:117235569"/>
<reference evidence="4 5" key="1">
    <citation type="submission" date="2025-04" db="UniProtKB">
        <authorList>
            <consortium name="RefSeq"/>
        </authorList>
    </citation>
    <scope>IDENTIFICATION</scope>
    <source>
        <tissue evidence="4 5">Muscle</tissue>
    </source>
</reference>
<keyword evidence="2" id="KW-1133">Transmembrane helix</keyword>
<evidence type="ECO:0000256" key="1">
    <source>
        <dbReference type="SAM" id="MobiDB-lite"/>
    </source>
</evidence>
<keyword evidence="2" id="KW-0472">Membrane</keyword>
<accession>A0A6J3KN91</accession>
<organism evidence="3 7">
    <name type="scientific">Bombus vosnesenskii</name>
    <dbReference type="NCBI Taxonomy" id="207650"/>
    <lineage>
        <taxon>Eukaryota</taxon>
        <taxon>Metazoa</taxon>
        <taxon>Ecdysozoa</taxon>
        <taxon>Arthropoda</taxon>
        <taxon>Hexapoda</taxon>
        <taxon>Insecta</taxon>
        <taxon>Pterygota</taxon>
        <taxon>Neoptera</taxon>
        <taxon>Endopterygota</taxon>
        <taxon>Hymenoptera</taxon>
        <taxon>Apocrita</taxon>
        <taxon>Aculeata</taxon>
        <taxon>Apoidea</taxon>
        <taxon>Anthophila</taxon>
        <taxon>Apidae</taxon>
        <taxon>Bombus</taxon>
        <taxon>Pyrobombus</taxon>
    </lineage>
</organism>
<gene>
    <name evidence="4 5 6 7" type="primary">LOC117235569</name>
</gene>
<proteinExistence type="predicted"/>
<feature type="region of interest" description="Disordered" evidence="1">
    <location>
        <begin position="1"/>
        <end position="33"/>
    </location>
</feature>
<evidence type="ECO:0000313" key="7">
    <source>
        <dbReference type="RefSeq" id="XP_033353631.1"/>
    </source>
</evidence>
<dbReference type="Proteomes" id="UP000504631">
    <property type="component" value="Unplaced"/>
</dbReference>
<dbReference type="RefSeq" id="XP_033353630.1">
    <property type="nucleotide sequence ID" value="XM_033497739.1"/>
</dbReference>
<dbReference type="RefSeq" id="XP_033353628.1">
    <property type="nucleotide sequence ID" value="XM_033497737.1"/>
</dbReference>
<evidence type="ECO:0000313" key="5">
    <source>
        <dbReference type="RefSeq" id="XP_033353629.1"/>
    </source>
</evidence>